<sequence>MAARHEDEEEETAVLLARQWHMVRRGGGGCRFGAVLREEKRQPIECGSAEPVWGGDGVQCCRVGASVRLGFWQCGPVKALPRGCGNRAKNGKGNPGERDMDGILWRRDKFPISAAAADDEATTARPLGTAGGIRIQLPASYKVFILGEVRHQVQQPATLSHLLSQITVETTVYNHSRWITLGASRSSPMQFPQQSAECHLVRSTSGDWAPMLVCGGAATRQGHARDRRRASRQQERCGRRKASSSSKILCILLPDSKDYCHAKY</sequence>
<evidence type="ECO:0000313" key="3">
    <source>
        <dbReference type="Proteomes" id="UP000008022"/>
    </source>
</evidence>
<keyword evidence="3" id="KW-1185">Reference proteome</keyword>
<reference evidence="3" key="1">
    <citation type="submission" date="2013-06" db="EMBL/GenBank/DDBJ databases">
        <authorList>
            <person name="Zhao Q."/>
        </authorList>
    </citation>
    <scope>NUCLEOTIDE SEQUENCE</scope>
    <source>
        <strain evidence="3">cv. W1943</strain>
    </source>
</reference>
<dbReference type="OMA" id="MDGILWR"/>
<evidence type="ECO:0000313" key="2">
    <source>
        <dbReference type="EnsemblPlants" id="ORUFI12G11490.1"/>
    </source>
</evidence>
<reference evidence="2" key="2">
    <citation type="submission" date="2015-06" db="UniProtKB">
        <authorList>
            <consortium name="EnsemblPlants"/>
        </authorList>
    </citation>
    <scope>IDENTIFICATION</scope>
</reference>
<feature type="region of interest" description="Disordered" evidence="1">
    <location>
        <begin position="219"/>
        <end position="240"/>
    </location>
</feature>
<dbReference type="Proteomes" id="UP000008022">
    <property type="component" value="Unassembled WGS sequence"/>
</dbReference>
<evidence type="ECO:0000256" key="1">
    <source>
        <dbReference type="SAM" id="MobiDB-lite"/>
    </source>
</evidence>
<protein>
    <submittedName>
        <fullName evidence="2">Uncharacterized protein</fullName>
    </submittedName>
</protein>
<dbReference type="Gramene" id="ORUFI12G11490.1">
    <property type="protein sequence ID" value="ORUFI12G11490.1"/>
    <property type="gene ID" value="ORUFI12G11490"/>
</dbReference>
<name>A0A0E0RGP9_ORYRU</name>
<accession>A0A0E0RGP9</accession>
<dbReference type="EnsemblPlants" id="ORUFI12G11490.1">
    <property type="protein sequence ID" value="ORUFI12G11490.1"/>
    <property type="gene ID" value="ORUFI12G11490"/>
</dbReference>
<dbReference type="HOGENOM" id="CLU_1055188_0_0_1"/>
<dbReference type="AlphaFoldDB" id="A0A0E0RGP9"/>
<proteinExistence type="predicted"/>
<organism evidence="2 3">
    <name type="scientific">Oryza rufipogon</name>
    <name type="common">Brownbeard rice</name>
    <name type="synonym">Asian wild rice</name>
    <dbReference type="NCBI Taxonomy" id="4529"/>
    <lineage>
        <taxon>Eukaryota</taxon>
        <taxon>Viridiplantae</taxon>
        <taxon>Streptophyta</taxon>
        <taxon>Embryophyta</taxon>
        <taxon>Tracheophyta</taxon>
        <taxon>Spermatophyta</taxon>
        <taxon>Magnoliopsida</taxon>
        <taxon>Liliopsida</taxon>
        <taxon>Poales</taxon>
        <taxon>Poaceae</taxon>
        <taxon>BOP clade</taxon>
        <taxon>Oryzoideae</taxon>
        <taxon>Oryzeae</taxon>
        <taxon>Oryzinae</taxon>
        <taxon>Oryza</taxon>
    </lineage>
</organism>